<keyword evidence="2" id="KW-1185">Reference proteome</keyword>
<dbReference type="EMBL" id="BTSX01000001">
    <property type="protein sequence ID" value="GMS80469.1"/>
    <property type="molecule type" value="Genomic_DNA"/>
</dbReference>
<evidence type="ECO:0000313" key="2">
    <source>
        <dbReference type="Proteomes" id="UP001432027"/>
    </source>
</evidence>
<gene>
    <name evidence="1" type="ORF">PENTCL1PPCAC_2644</name>
</gene>
<feature type="non-terminal residue" evidence="1">
    <location>
        <position position="1"/>
    </location>
</feature>
<comment type="caution">
    <text evidence="1">The sequence shown here is derived from an EMBL/GenBank/DDBJ whole genome shotgun (WGS) entry which is preliminary data.</text>
</comment>
<accession>A0AAV5SK40</accession>
<protein>
    <recommendedName>
        <fullName evidence="3">G protein-coupled receptor</fullName>
    </recommendedName>
</protein>
<organism evidence="1 2">
    <name type="scientific">Pristionchus entomophagus</name>
    <dbReference type="NCBI Taxonomy" id="358040"/>
    <lineage>
        <taxon>Eukaryota</taxon>
        <taxon>Metazoa</taxon>
        <taxon>Ecdysozoa</taxon>
        <taxon>Nematoda</taxon>
        <taxon>Chromadorea</taxon>
        <taxon>Rhabditida</taxon>
        <taxon>Rhabditina</taxon>
        <taxon>Diplogasteromorpha</taxon>
        <taxon>Diplogasteroidea</taxon>
        <taxon>Neodiplogasteridae</taxon>
        <taxon>Pristionchus</taxon>
    </lineage>
</organism>
<proteinExistence type="predicted"/>
<dbReference type="Proteomes" id="UP001432027">
    <property type="component" value="Unassembled WGS sequence"/>
</dbReference>
<evidence type="ECO:0000313" key="1">
    <source>
        <dbReference type="EMBL" id="GMS80469.1"/>
    </source>
</evidence>
<evidence type="ECO:0008006" key="3">
    <source>
        <dbReference type="Google" id="ProtNLM"/>
    </source>
</evidence>
<reference evidence="1" key="1">
    <citation type="submission" date="2023-10" db="EMBL/GenBank/DDBJ databases">
        <title>Genome assembly of Pristionchus species.</title>
        <authorList>
            <person name="Yoshida K."/>
            <person name="Sommer R.J."/>
        </authorList>
    </citation>
    <scope>NUCLEOTIDE SEQUENCE</scope>
    <source>
        <strain evidence="1">RS0144</strain>
    </source>
</reference>
<dbReference type="AlphaFoldDB" id="A0AAV5SK40"/>
<sequence length="118" mass="13078">SFTSSSSPSSLSFSSLQYHLTSSIIQAEDIRWEEDVLPLGIVVLLVISIPRPVMEDIIGSTLLRAGASDVSSMSNIEYRLIALYTVPLIHPNPRPFLYIHASFLVADILLMKLCYLLV</sequence>
<name>A0AAV5SK40_9BILA</name>
<feature type="non-terminal residue" evidence="1">
    <location>
        <position position="118"/>
    </location>
</feature>